<keyword evidence="2" id="KW-0812">Transmembrane</keyword>
<dbReference type="Proteomes" id="UP000033079">
    <property type="component" value="Chromosome"/>
</dbReference>
<feature type="compositionally biased region" description="Basic and acidic residues" evidence="1">
    <location>
        <begin position="122"/>
        <end position="131"/>
    </location>
</feature>
<dbReference type="GeneID" id="24845125"/>
<feature type="compositionally biased region" description="Acidic residues" evidence="1">
    <location>
        <begin position="184"/>
        <end position="193"/>
    </location>
</feature>
<dbReference type="KEGG" id="mbar:MSBR2_0545"/>
<protein>
    <submittedName>
        <fullName evidence="3">Cell surface protein</fullName>
    </submittedName>
</protein>
<feature type="region of interest" description="Disordered" evidence="1">
    <location>
        <begin position="314"/>
        <end position="335"/>
    </location>
</feature>
<dbReference type="RefSeq" id="WP_048117339.1">
    <property type="nucleotide sequence ID" value="NZ_CP009530.1"/>
</dbReference>
<organism evidence="3 4">
    <name type="scientific">Methanosarcina barkeri 227</name>
    <dbReference type="NCBI Taxonomy" id="1434106"/>
    <lineage>
        <taxon>Archaea</taxon>
        <taxon>Methanobacteriati</taxon>
        <taxon>Methanobacteriota</taxon>
        <taxon>Stenosarchaea group</taxon>
        <taxon>Methanomicrobia</taxon>
        <taxon>Methanosarcinales</taxon>
        <taxon>Methanosarcinaceae</taxon>
        <taxon>Methanosarcina</taxon>
    </lineage>
</organism>
<name>A0A0E3LPT1_METBA</name>
<reference evidence="3 4" key="1">
    <citation type="submission" date="2014-07" db="EMBL/GenBank/DDBJ databases">
        <title>Methanogenic archaea and the global carbon cycle.</title>
        <authorList>
            <person name="Henriksen J.R."/>
            <person name="Luke J."/>
            <person name="Reinhart S."/>
            <person name="Benedict M.N."/>
            <person name="Youngblut N.D."/>
            <person name="Metcalf M.E."/>
            <person name="Whitaker R.J."/>
            <person name="Metcalf W.W."/>
        </authorList>
    </citation>
    <scope>NUCLEOTIDE SEQUENCE [LARGE SCALE GENOMIC DNA]</scope>
    <source>
        <strain evidence="3 4">227</strain>
    </source>
</reference>
<evidence type="ECO:0000313" key="4">
    <source>
        <dbReference type="Proteomes" id="UP000033079"/>
    </source>
</evidence>
<sequence length="363" mass="40161">MKLPLKITGVFLIFALLISCVAATENKDLPTKEEITDFIAGIPVSDNYIITVFDTVKDKQPTWNCDTWEDKNGNQMLSLYYVNPDSSKGYGSIYFNELGEEISMCRVEAKLVNHYVGEAVSEESKEDVKGTEDEEANDPTKEPENIQTDALNNYDTTIVNNYDNSQTNTQKTTINNYYSKEPENTQEEPEETSVDQPEKSSASVDLHGEKTSVLKGEDILFKLSAVNFITKPTMHVQAIIIPPSGMSVSSSEFVESGAGQYTTTYDIEPGKGRDIEVRIAANQVGDFDVTGRVIYYFGNNKNDGEDKMLDLPIHVDDSNPEPSNPEPSASKDKSVTISVPDIPGFGAASLVMILAMVFLLRRN</sequence>
<dbReference type="AlphaFoldDB" id="A0A0E3LPT1"/>
<proteinExistence type="predicted"/>
<keyword evidence="2" id="KW-0472">Membrane</keyword>
<dbReference type="EMBL" id="CP009530">
    <property type="protein sequence ID" value="AKB57061.1"/>
    <property type="molecule type" value="Genomic_DNA"/>
</dbReference>
<dbReference type="HOGENOM" id="CLU_856895_0_0_2"/>
<feature type="region of interest" description="Disordered" evidence="1">
    <location>
        <begin position="119"/>
        <end position="153"/>
    </location>
</feature>
<gene>
    <name evidence="3" type="ORF">MSBR2_0545</name>
</gene>
<evidence type="ECO:0000313" key="3">
    <source>
        <dbReference type="EMBL" id="AKB57061.1"/>
    </source>
</evidence>
<dbReference type="PROSITE" id="PS51257">
    <property type="entry name" value="PROKAR_LIPOPROTEIN"/>
    <property type="match status" value="1"/>
</dbReference>
<evidence type="ECO:0000256" key="1">
    <source>
        <dbReference type="SAM" id="MobiDB-lite"/>
    </source>
</evidence>
<keyword evidence="2" id="KW-1133">Transmembrane helix</keyword>
<dbReference type="PATRIC" id="fig|1434106.5.peg.667"/>
<feature type="region of interest" description="Disordered" evidence="1">
    <location>
        <begin position="180"/>
        <end position="207"/>
    </location>
</feature>
<evidence type="ECO:0000256" key="2">
    <source>
        <dbReference type="SAM" id="Phobius"/>
    </source>
</evidence>
<feature type="transmembrane region" description="Helical" evidence="2">
    <location>
        <begin position="342"/>
        <end position="360"/>
    </location>
</feature>
<accession>A0A0E3LPT1</accession>